<comment type="caution">
    <text evidence="4">The sequence shown here is derived from an EMBL/GenBank/DDBJ whole genome shotgun (WGS) entry which is preliminary data.</text>
</comment>
<sequence length="266" mass="29724">MTNSKKFALVTGSSNGIGRAIAENCAARGFNVLLVALPEPKLEEVTNALAAKYPNQEFHCLGVNLMDAGAPQEVFQWCQKNNFVVDILANNAGLGNSGDFLSKKAEFYFGQMQLNMVAMVMLTHHFLPEMQKLDKAYILNVASMASYYDIPFKGIYAASKKFVSSFSHSLRYELKDSNVFVSILCPAAVLTNPEVIKRDANMGFVSKITRQTAEQVAEYALSRMFNRKPVSIPGVFPKFYRTLGRVIPHRMQLRMLANAFIKQSRE</sequence>
<dbReference type="CDD" id="cd05233">
    <property type="entry name" value="SDR_c"/>
    <property type="match status" value="1"/>
</dbReference>
<keyword evidence="2" id="KW-0560">Oxidoreductase</keyword>
<dbReference type="PIRSF" id="PIRSF000126">
    <property type="entry name" value="11-beta-HSD1"/>
    <property type="match status" value="1"/>
</dbReference>
<dbReference type="PANTHER" id="PTHR44196">
    <property type="entry name" value="DEHYDROGENASE/REDUCTASE SDR FAMILY MEMBER 7B"/>
    <property type="match status" value="1"/>
</dbReference>
<reference evidence="4" key="1">
    <citation type="submission" date="2016-01" db="EMBL/GenBank/DDBJ databases">
        <title>Genome sequencing of Roseivirga ehrenbergii KMM 6017.</title>
        <authorList>
            <person name="Selvaratnam C."/>
            <person name="Thevarajoo S."/>
            <person name="Goh K.M."/>
            <person name="Ee R."/>
            <person name="Chan K.-G."/>
            <person name="Chong C.S."/>
        </authorList>
    </citation>
    <scope>NUCLEOTIDE SEQUENCE [LARGE SCALE GENOMIC DNA]</scope>
    <source>
        <strain evidence="4">KMM 6017</strain>
    </source>
</reference>
<dbReference type="EMBL" id="LQZQ01000008">
    <property type="protein sequence ID" value="KYG79091.1"/>
    <property type="molecule type" value="Genomic_DNA"/>
</dbReference>
<name>A0A150XK85_ROSEK</name>
<keyword evidence="5" id="KW-1185">Reference proteome</keyword>
<organism evidence="4 5">
    <name type="scientific">Roseivirga ehrenbergii (strain DSM 102268 / JCM 13514 / KCTC 12282 / NCIMB 14502 / KMM 6017)</name>
    <dbReference type="NCBI Taxonomy" id="279360"/>
    <lineage>
        <taxon>Bacteria</taxon>
        <taxon>Pseudomonadati</taxon>
        <taxon>Bacteroidota</taxon>
        <taxon>Cytophagia</taxon>
        <taxon>Cytophagales</taxon>
        <taxon>Roseivirgaceae</taxon>
        <taxon>Roseivirga</taxon>
    </lineage>
</organism>
<dbReference type="InterPro" id="IPR036291">
    <property type="entry name" value="NAD(P)-bd_dom_sf"/>
</dbReference>
<evidence type="ECO:0000256" key="3">
    <source>
        <dbReference type="RuleBase" id="RU000363"/>
    </source>
</evidence>
<gene>
    <name evidence="4" type="ORF">MB14_17435</name>
</gene>
<proteinExistence type="inferred from homology"/>
<dbReference type="InterPro" id="IPR020904">
    <property type="entry name" value="Sc_DH/Rdtase_CS"/>
</dbReference>
<evidence type="ECO:0000313" key="5">
    <source>
        <dbReference type="Proteomes" id="UP000075583"/>
    </source>
</evidence>
<dbReference type="PRINTS" id="PR00081">
    <property type="entry name" value="GDHRDH"/>
</dbReference>
<dbReference type="Proteomes" id="UP000075583">
    <property type="component" value="Unassembled WGS sequence"/>
</dbReference>
<evidence type="ECO:0000256" key="2">
    <source>
        <dbReference type="ARBA" id="ARBA00023002"/>
    </source>
</evidence>
<dbReference type="Pfam" id="PF00106">
    <property type="entry name" value="adh_short"/>
    <property type="match status" value="1"/>
</dbReference>
<dbReference type="InterPro" id="IPR002347">
    <property type="entry name" value="SDR_fam"/>
</dbReference>
<evidence type="ECO:0008006" key="6">
    <source>
        <dbReference type="Google" id="ProtNLM"/>
    </source>
</evidence>
<dbReference type="PRINTS" id="PR00080">
    <property type="entry name" value="SDRFAMILY"/>
</dbReference>
<dbReference type="AlphaFoldDB" id="A0A150XK85"/>
<dbReference type="GO" id="GO:0016491">
    <property type="term" value="F:oxidoreductase activity"/>
    <property type="evidence" value="ECO:0007669"/>
    <property type="project" value="UniProtKB-KW"/>
</dbReference>
<protein>
    <recommendedName>
        <fullName evidence="6">Short-chain dehydrogenase</fullName>
    </recommendedName>
</protein>
<accession>A0A150XK85</accession>
<dbReference type="OrthoDB" id="9808814at2"/>
<dbReference type="STRING" id="279360.MB14_17435"/>
<dbReference type="RefSeq" id="WP_062590922.1">
    <property type="nucleotide sequence ID" value="NZ_LQZQ01000008.1"/>
</dbReference>
<evidence type="ECO:0000256" key="1">
    <source>
        <dbReference type="ARBA" id="ARBA00006484"/>
    </source>
</evidence>
<dbReference type="SUPFAM" id="SSF51735">
    <property type="entry name" value="NAD(P)-binding Rossmann-fold domains"/>
    <property type="match status" value="1"/>
</dbReference>
<dbReference type="PANTHER" id="PTHR44196:SF2">
    <property type="entry name" value="SHORT-CHAIN DEHYDROGENASE-RELATED"/>
    <property type="match status" value="1"/>
</dbReference>
<evidence type="ECO:0000313" key="4">
    <source>
        <dbReference type="EMBL" id="KYG79091.1"/>
    </source>
</evidence>
<dbReference type="Gene3D" id="3.40.50.720">
    <property type="entry name" value="NAD(P)-binding Rossmann-like Domain"/>
    <property type="match status" value="1"/>
</dbReference>
<dbReference type="PROSITE" id="PS00061">
    <property type="entry name" value="ADH_SHORT"/>
    <property type="match status" value="1"/>
</dbReference>
<dbReference type="GO" id="GO:0016020">
    <property type="term" value="C:membrane"/>
    <property type="evidence" value="ECO:0007669"/>
    <property type="project" value="TreeGrafter"/>
</dbReference>
<comment type="similarity">
    <text evidence="1 3">Belongs to the short-chain dehydrogenases/reductases (SDR) family.</text>
</comment>